<dbReference type="Gene3D" id="1.25.40.20">
    <property type="entry name" value="Ankyrin repeat-containing domain"/>
    <property type="match status" value="1"/>
</dbReference>
<evidence type="ECO:0000313" key="2">
    <source>
        <dbReference type="Proteomes" id="UP000078576"/>
    </source>
</evidence>
<reference evidence="2" key="1">
    <citation type="submission" date="2014-12" db="EMBL/GenBank/DDBJ databases">
        <title>Genome Sequence of Valsa Canker Pathogens Uncovers a Specific Adaption of Colonization on Woody Bark.</title>
        <authorList>
            <person name="Yin Z."/>
            <person name="Liu H."/>
            <person name="Gao X."/>
            <person name="Li Z."/>
            <person name="Song N."/>
            <person name="Ke X."/>
            <person name="Dai Q."/>
            <person name="Wu Y."/>
            <person name="Sun Y."/>
            <person name="Xu J.-R."/>
            <person name="Kang Z.K."/>
            <person name="Wang L."/>
            <person name="Huang L."/>
        </authorList>
    </citation>
    <scope>NUCLEOTIDE SEQUENCE [LARGE SCALE GENOMIC DNA]</scope>
    <source>
        <strain evidence="2">SXYL134</strain>
    </source>
</reference>
<dbReference type="SUPFAM" id="SSF48403">
    <property type="entry name" value="Ankyrin repeat"/>
    <property type="match status" value="1"/>
</dbReference>
<sequence>MFLFPTVGGVLIGDKTRPILAQWKKFPSERLNDVLGLISTRGTHQDELIDEAISSAVEKQNIDYTVECLLQTRNSQANMAPFSIEDRTSSCLERRQVIPIIAQPSICAGATCPPMLLRSNFERLMRLRRYDRVEMLLLVEEICYNVNTQGYGKILTVAGKKAGIYKHETPIHCLVKGASHWWKVSEALPYLVRHHGANLDIQDGWGRTPLNAALDTVSLVTFSRRAVDALIELRADIRRADLTRASNDIVLTDLLIRKGAVPTAKVLLAAIKSRNCKVLSIFLSNGGDPNIRPVKEEGSEKTVLPLWETPLDDPKSPSRKMFSCTGPYDPREIPEDEMYPLDYATNLYAQDTKTRMPLSNIKRIRR</sequence>
<dbReference type="InterPro" id="IPR036770">
    <property type="entry name" value="Ankyrin_rpt-contain_sf"/>
</dbReference>
<evidence type="ECO:0000313" key="1">
    <source>
        <dbReference type="EMBL" id="KUI54640.1"/>
    </source>
</evidence>
<gene>
    <name evidence="1" type="ORF">VP1G_02078</name>
</gene>
<name>A0A194USH8_CYTMA</name>
<protein>
    <submittedName>
        <fullName evidence="1">Uncharacterized protein</fullName>
    </submittedName>
</protein>
<accession>A0A194USH8</accession>
<organism evidence="1 2">
    <name type="scientific">Cytospora mali</name>
    <name type="common">Apple Valsa canker fungus</name>
    <name type="synonym">Valsa mali</name>
    <dbReference type="NCBI Taxonomy" id="578113"/>
    <lineage>
        <taxon>Eukaryota</taxon>
        <taxon>Fungi</taxon>
        <taxon>Dikarya</taxon>
        <taxon>Ascomycota</taxon>
        <taxon>Pezizomycotina</taxon>
        <taxon>Sordariomycetes</taxon>
        <taxon>Sordariomycetidae</taxon>
        <taxon>Diaporthales</taxon>
        <taxon>Cytosporaceae</taxon>
        <taxon>Cytospora</taxon>
    </lineage>
</organism>
<dbReference type="OrthoDB" id="21416at2759"/>
<dbReference type="STRING" id="694573.A0A194USH8"/>
<dbReference type="Proteomes" id="UP000078576">
    <property type="component" value="Unassembled WGS sequence"/>
</dbReference>
<dbReference type="EMBL" id="KN714675">
    <property type="protein sequence ID" value="KUI54640.1"/>
    <property type="molecule type" value="Genomic_DNA"/>
</dbReference>
<keyword evidence="2" id="KW-1185">Reference proteome</keyword>
<dbReference type="AlphaFoldDB" id="A0A194USH8"/>
<proteinExistence type="predicted"/>